<feature type="transmembrane region" description="Helical" evidence="6">
    <location>
        <begin position="270"/>
        <end position="292"/>
    </location>
</feature>
<dbReference type="InterPro" id="IPR051223">
    <property type="entry name" value="Polycystin"/>
</dbReference>
<keyword evidence="4 6" id="KW-1133">Transmembrane helix</keyword>
<evidence type="ECO:0000256" key="4">
    <source>
        <dbReference type="ARBA" id="ARBA00022989"/>
    </source>
</evidence>
<feature type="domain" description="Polycystin cation channel PKD1/PKD2" evidence="7">
    <location>
        <begin position="205"/>
        <end position="292"/>
    </location>
</feature>
<dbReference type="GeneID" id="118411110"/>
<dbReference type="Pfam" id="PF08016">
    <property type="entry name" value="PKD_channel"/>
    <property type="match status" value="2"/>
</dbReference>
<dbReference type="PANTHER" id="PTHR10877:SF194">
    <property type="entry name" value="LOCATION OF VULVA DEFECTIVE 1"/>
    <property type="match status" value="1"/>
</dbReference>
<dbReference type="RefSeq" id="XP_035669038.1">
    <property type="nucleotide sequence ID" value="XM_035813145.1"/>
</dbReference>
<evidence type="ECO:0000313" key="9">
    <source>
        <dbReference type="RefSeq" id="XP_035669038.1"/>
    </source>
</evidence>
<feature type="transmembrane region" description="Helical" evidence="6">
    <location>
        <begin position="154"/>
        <end position="179"/>
    </location>
</feature>
<gene>
    <name evidence="9" type="primary">LOC118411110</name>
</gene>
<reference evidence="8" key="1">
    <citation type="journal article" date="2020" name="Nat. Ecol. Evol.">
        <title>Deeply conserved synteny resolves early events in vertebrate evolution.</title>
        <authorList>
            <person name="Simakov O."/>
            <person name="Marletaz F."/>
            <person name="Yue J.X."/>
            <person name="O'Connell B."/>
            <person name="Jenkins J."/>
            <person name="Brandt A."/>
            <person name="Calef R."/>
            <person name="Tung C.H."/>
            <person name="Huang T.K."/>
            <person name="Schmutz J."/>
            <person name="Satoh N."/>
            <person name="Yu J.K."/>
            <person name="Putnam N.H."/>
            <person name="Green R.E."/>
            <person name="Rokhsar D.S."/>
        </authorList>
    </citation>
    <scope>NUCLEOTIDE SEQUENCE [LARGE SCALE GENOMIC DNA]</scope>
    <source>
        <strain evidence="8">S238N-H82</strain>
    </source>
</reference>
<organism evidence="8 9">
    <name type="scientific">Branchiostoma floridae</name>
    <name type="common">Florida lancelet</name>
    <name type="synonym">Amphioxus</name>
    <dbReference type="NCBI Taxonomy" id="7739"/>
    <lineage>
        <taxon>Eukaryota</taxon>
        <taxon>Metazoa</taxon>
        <taxon>Chordata</taxon>
        <taxon>Cephalochordata</taxon>
        <taxon>Leptocardii</taxon>
        <taxon>Amphioxiformes</taxon>
        <taxon>Branchiostomatidae</taxon>
        <taxon>Branchiostoma</taxon>
    </lineage>
</organism>
<evidence type="ECO:0000256" key="3">
    <source>
        <dbReference type="ARBA" id="ARBA00022692"/>
    </source>
</evidence>
<dbReference type="OrthoDB" id="5963283at2759"/>
<sequence>MVSDTLILRANFYHPDVKLFSSVVFRLQYLPGGAAELQPSIQTFRLFQYQTADDYVQMLFHILFVLFYIYNVLNEVWNIRKSGRAYFASFWNILILCNIGLSTAVIVTFALRYIQAAATLRDIQQAKELFGINEFVDISTAGQWDATFKEVLSFSIFISTFSILRVLNFSRGVATVYALPRVRTVEIILNISSKNVKAFILYGEAFGFAVYMLLIILAYGISGVLIFGNNMEIFSGFKQTSYVLFEMGLGRPFVGVFADDMKAVDRVMGPLYYSTFVMVFVFYLMNLGVGMLCNWLSYCQTSDDIGVDTAMGDYFWNSFRSLLGMRHESQTSDDEAPLPDHFIEETLQRTETVLQEVDRVTDVMYKFECKKRQLIPLCDVQPSTSQA</sequence>
<dbReference type="PANTHER" id="PTHR10877">
    <property type="entry name" value="POLYCYSTIN FAMILY MEMBER"/>
    <property type="match status" value="1"/>
</dbReference>
<reference evidence="9" key="2">
    <citation type="submission" date="2025-08" db="UniProtKB">
        <authorList>
            <consortium name="RefSeq"/>
        </authorList>
    </citation>
    <scope>IDENTIFICATION</scope>
    <source>
        <strain evidence="9">S238N-H82</strain>
        <tissue evidence="9">Testes</tissue>
    </source>
</reference>
<dbReference type="Gene3D" id="1.10.287.70">
    <property type="match status" value="1"/>
</dbReference>
<evidence type="ECO:0000256" key="6">
    <source>
        <dbReference type="SAM" id="Phobius"/>
    </source>
</evidence>
<feature type="transmembrane region" description="Helical" evidence="6">
    <location>
        <begin position="85"/>
        <end position="111"/>
    </location>
</feature>
<evidence type="ECO:0000256" key="1">
    <source>
        <dbReference type="ARBA" id="ARBA00004141"/>
    </source>
</evidence>
<keyword evidence="8" id="KW-1185">Reference proteome</keyword>
<name>A0A9J7KSK5_BRAFL</name>
<evidence type="ECO:0000256" key="2">
    <source>
        <dbReference type="ARBA" id="ARBA00007200"/>
    </source>
</evidence>
<dbReference type="InterPro" id="IPR013122">
    <property type="entry name" value="PKD1_2_channel"/>
</dbReference>
<dbReference type="GO" id="GO:0005262">
    <property type="term" value="F:calcium channel activity"/>
    <property type="evidence" value="ECO:0000318"/>
    <property type="project" value="GO_Central"/>
</dbReference>
<accession>A0A9J7KSK5</accession>
<feature type="transmembrane region" description="Helical" evidence="6">
    <location>
        <begin position="199"/>
        <end position="221"/>
    </location>
</feature>
<protein>
    <submittedName>
        <fullName evidence="9">Polycystin-2-like</fullName>
    </submittedName>
</protein>
<comment type="similarity">
    <text evidence="2">Belongs to the polycystin family.</text>
</comment>
<feature type="domain" description="Polycystin cation channel PKD1/PKD2" evidence="7">
    <location>
        <begin position="49"/>
        <end position="173"/>
    </location>
</feature>
<keyword evidence="5 6" id="KW-0472">Membrane</keyword>
<dbReference type="KEGG" id="bfo:118411110"/>
<feature type="transmembrane region" description="Helical" evidence="6">
    <location>
        <begin position="55"/>
        <end position="73"/>
    </location>
</feature>
<dbReference type="AlphaFoldDB" id="A0A9J7KSK5"/>
<comment type="subcellular location">
    <subcellularLocation>
        <location evidence="1">Membrane</location>
        <topology evidence="1">Multi-pass membrane protein</topology>
    </subcellularLocation>
</comment>
<proteinExistence type="inferred from homology"/>
<dbReference type="GO" id="GO:0050982">
    <property type="term" value="P:detection of mechanical stimulus"/>
    <property type="evidence" value="ECO:0000318"/>
    <property type="project" value="GO_Central"/>
</dbReference>
<evidence type="ECO:0000259" key="7">
    <source>
        <dbReference type="Pfam" id="PF08016"/>
    </source>
</evidence>
<keyword evidence="3 6" id="KW-0812">Transmembrane</keyword>
<dbReference type="GO" id="GO:0016020">
    <property type="term" value="C:membrane"/>
    <property type="evidence" value="ECO:0000318"/>
    <property type="project" value="GO_Central"/>
</dbReference>
<dbReference type="Proteomes" id="UP000001554">
    <property type="component" value="Chromosome 3"/>
</dbReference>
<evidence type="ECO:0000256" key="5">
    <source>
        <dbReference type="ARBA" id="ARBA00023136"/>
    </source>
</evidence>
<evidence type="ECO:0000313" key="8">
    <source>
        <dbReference type="Proteomes" id="UP000001554"/>
    </source>
</evidence>